<dbReference type="EMBL" id="AZBU02000001">
    <property type="protein sequence ID" value="TMS40236.1"/>
    <property type="molecule type" value="Genomic_DNA"/>
</dbReference>
<proteinExistence type="predicted"/>
<feature type="region of interest" description="Disordered" evidence="1">
    <location>
        <begin position="198"/>
        <end position="232"/>
    </location>
</feature>
<comment type="caution">
    <text evidence="3">The sequence shown here is derived from an EMBL/GenBank/DDBJ whole genome shotgun (WGS) entry which is preliminary data.</text>
</comment>
<reference evidence="3" key="1">
    <citation type="submission" date="2013-11" db="EMBL/GenBank/DDBJ databases">
        <authorList>
            <person name="Sternberg P."/>
            <person name="Dillman A."/>
            <person name="Macchietto M."/>
        </authorList>
    </citation>
    <scope>NUCLEOTIDE SEQUENCE</scope>
    <source>
        <strain evidence="3">ALL</strain>
    </source>
</reference>
<accession>A0A4U8V2N8</accession>
<protein>
    <submittedName>
        <fullName evidence="3">Uncharacterized protein</fullName>
    </submittedName>
</protein>
<reference evidence="3" key="3">
    <citation type="journal article" date="2019" name="G3 (Bethesda)">
        <title>Hybrid Assembly of the Genome of the Entomopathogenic Nematode Steinernema carpocapsae Identifies the X-Chromosome.</title>
        <authorList>
            <person name="Serra L."/>
            <person name="Macchietto M."/>
            <person name="Macias-Munoz A."/>
            <person name="McGill C.J."/>
            <person name="Rodriguez I.M."/>
            <person name="Rodriguez B."/>
            <person name="Murad R."/>
            <person name="Mortazavi A."/>
        </authorList>
    </citation>
    <scope>NUCLEOTIDE SEQUENCE [LARGE SCALE GENOMIC DNA]</scope>
    <source>
        <strain evidence="3">ALL</strain>
    </source>
</reference>
<name>A0A4U8V2N8_STECR</name>
<evidence type="ECO:0000256" key="1">
    <source>
        <dbReference type="SAM" id="MobiDB-lite"/>
    </source>
</evidence>
<feature type="region of interest" description="Disordered" evidence="1">
    <location>
        <begin position="128"/>
        <end position="147"/>
    </location>
</feature>
<dbReference type="AlphaFoldDB" id="A0A4U8V2N8"/>
<reference evidence="3" key="2">
    <citation type="journal article" date="2015" name="Genome Biol.">
        <title>Comparative genomics of Steinernema reveals deeply conserved gene regulatory networks.</title>
        <authorList>
            <person name="Dillman A.R."/>
            <person name="Macchietto M."/>
            <person name="Porter C.F."/>
            <person name="Rogers A."/>
            <person name="Williams B."/>
            <person name="Antoshechkin I."/>
            <person name="Lee M.M."/>
            <person name="Goodwin Z."/>
            <person name="Lu X."/>
            <person name="Lewis E.E."/>
            <person name="Goodrich-Blair H."/>
            <person name="Stock S.P."/>
            <person name="Adams B.J."/>
            <person name="Sternberg P.W."/>
            <person name="Mortazavi A."/>
        </authorList>
    </citation>
    <scope>NUCLEOTIDE SEQUENCE [LARGE SCALE GENOMIC DNA]</scope>
    <source>
        <strain evidence="3">ALL</strain>
    </source>
</reference>
<keyword evidence="2" id="KW-0472">Membrane</keyword>
<feature type="compositionally biased region" description="Polar residues" evidence="1">
    <location>
        <begin position="198"/>
        <end position="231"/>
    </location>
</feature>
<evidence type="ECO:0000256" key="2">
    <source>
        <dbReference type="SAM" id="Phobius"/>
    </source>
</evidence>
<sequence>MFYIMFTNLIRLFQTTEMLEKKPATILKDRRVNALFTLLFFLFKYGVAGVVAFLSVLMKEETEIMGGRNLKRFAKAVREHHWAGFEDSAKEEIQKDIEFFLMCLRSNDLTQVLLKLLENSVATQKQTAKEAVKKKKTPRRTRQAPRRTTVNVAEVLPPRQVCFLLLFFFKLPFAKRSITASLVLFFFFKQPKCLQDNPLPSSSTNEAAPSGPIASTFQAQPRPQTEPTQRNPFLLFSMAHLSTSR</sequence>
<gene>
    <name evidence="3" type="ORF">L596_006635</name>
</gene>
<feature type="transmembrane region" description="Helical" evidence="2">
    <location>
        <begin position="34"/>
        <end position="58"/>
    </location>
</feature>
<evidence type="ECO:0000313" key="3">
    <source>
        <dbReference type="EMBL" id="TMS40236.1"/>
    </source>
</evidence>
<feature type="compositionally biased region" description="Basic residues" evidence="1">
    <location>
        <begin position="132"/>
        <end position="145"/>
    </location>
</feature>
<keyword evidence="2" id="KW-0812">Transmembrane</keyword>
<organism evidence="3">
    <name type="scientific">Steinernema carpocapsae</name>
    <name type="common">Entomopathogenic nematode</name>
    <dbReference type="NCBI Taxonomy" id="34508"/>
    <lineage>
        <taxon>Eukaryota</taxon>
        <taxon>Metazoa</taxon>
        <taxon>Ecdysozoa</taxon>
        <taxon>Nematoda</taxon>
        <taxon>Chromadorea</taxon>
        <taxon>Rhabditida</taxon>
        <taxon>Tylenchina</taxon>
        <taxon>Panagrolaimomorpha</taxon>
        <taxon>Strongyloidoidea</taxon>
        <taxon>Steinernematidae</taxon>
        <taxon>Steinernema</taxon>
    </lineage>
</organism>
<keyword evidence="2" id="KW-1133">Transmembrane helix</keyword>